<proteinExistence type="predicted"/>
<sequence>MRGALVGSVSGAVSIAAHGIGGGGMPPSESAVVLLIAVCAAVGAMVSAIRVSSHRTAFVVAVLAAGQVAGHASLAVATHQSHGLQLSASMIAAHVVATIVAAGLIRSAERACLIALAALSRIVLIVLAPRPVDTGTWTATPVYRAKLALWLLVNATAGTRAPPALI</sequence>
<keyword evidence="1" id="KW-1133">Transmembrane helix</keyword>
<name>A0A076F678_RHOOP</name>
<dbReference type="Proteomes" id="UP000028488">
    <property type="component" value="Plasmid pPDG3"/>
</dbReference>
<feature type="transmembrane region" description="Helical" evidence="1">
    <location>
        <begin position="83"/>
        <end position="104"/>
    </location>
</feature>
<feature type="transmembrane region" description="Helical" evidence="1">
    <location>
        <begin position="56"/>
        <end position="77"/>
    </location>
</feature>
<evidence type="ECO:0000256" key="1">
    <source>
        <dbReference type="SAM" id="Phobius"/>
    </source>
</evidence>
<protein>
    <submittedName>
        <fullName evidence="2">Membrane protein</fullName>
    </submittedName>
</protein>
<keyword evidence="1" id="KW-0472">Membrane</keyword>
<feature type="transmembrane region" description="Helical" evidence="1">
    <location>
        <begin position="29"/>
        <end position="49"/>
    </location>
</feature>
<dbReference type="EMBL" id="CP008950">
    <property type="protein sequence ID" value="AII11204.1"/>
    <property type="molecule type" value="Genomic_DNA"/>
</dbReference>
<organism evidence="2 3">
    <name type="scientific">Rhodococcus opacus</name>
    <name type="common">Nocardia opaca</name>
    <dbReference type="NCBI Taxonomy" id="37919"/>
    <lineage>
        <taxon>Bacteria</taxon>
        <taxon>Bacillati</taxon>
        <taxon>Actinomycetota</taxon>
        <taxon>Actinomycetes</taxon>
        <taxon>Mycobacteriales</taxon>
        <taxon>Nocardiaceae</taxon>
        <taxon>Rhodococcus</taxon>
    </lineage>
</organism>
<geneLocation type="plasmid" evidence="2 3">
    <name>pPDG3</name>
</geneLocation>
<dbReference type="AlphaFoldDB" id="A0A076F678"/>
<evidence type="ECO:0000313" key="3">
    <source>
        <dbReference type="Proteomes" id="UP000028488"/>
    </source>
</evidence>
<keyword evidence="2" id="KW-0614">Plasmid</keyword>
<reference evidence="2 3" key="1">
    <citation type="submission" date="2014-07" db="EMBL/GenBank/DDBJ databases">
        <title>Genome Sequence of Rhodococcus opacus Strain R7, a Biodegrader of Mono- and Polycyclic Aromatic Hydrocarbons.</title>
        <authorList>
            <person name="Di Gennaro P."/>
            <person name="Zampolli J."/>
            <person name="Presti I."/>
            <person name="Cappelletti M."/>
            <person name="D'Ursi P."/>
            <person name="Orro A."/>
            <person name="Mezzelani A."/>
            <person name="Milanesi L."/>
        </authorList>
    </citation>
    <scope>NUCLEOTIDE SEQUENCE [LARGE SCALE GENOMIC DNA]</scope>
    <source>
        <strain evidence="2 3">R7</strain>
        <plasmid evidence="2">pPDG3</plasmid>
    </source>
</reference>
<keyword evidence="1" id="KW-0812">Transmembrane</keyword>
<evidence type="ECO:0000313" key="2">
    <source>
        <dbReference type="EMBL" id="AII11204.1"/>
    </source>
</evidence>
<gene>
    <name evidence="2" type="ORF">EP51_44990</name>
</gene>
<accession>A0A076F678</accession>